<evidence type="ECO:0000256" key="5">
    <source>
        <dbReference type="ARBA" id="ARBA00022605"/>
    </source>
</evidence>
<reference evidence="14 15" key="2">
    <citation type="journal article" date="2019" name="Nat. Microbiol.">
        <title>Genomic variation and strain-specific functional adaptation in the human gut microbiome during early life.</title>
        <authorList>
            <person name="Vatanen T."/>
            <person name="Plichta D.R."/>
            <person name="Somani J."/>
            <person name="Munch P.C."/>
            <person name="Arthur T.D."/>
            <person name="Hall A.B."/>
            <person name="Rudolf S."/>
            <person name="Oakeley E.J."/>
            <person name="Ke X."/>
            <person name="Young R.A."/>
            <person name="Haiser H.J."/>
            <person name="Kolde R."/>
            <person name="Yassour M."/>
            <person name="Luopajarvi K."/>
            <person name="Siljander H."/>
            <person name="Virtanen S.M."/>
            <person name="Ilonen J."/>
            <person name="Uibo R."/>
            <person name="Tillmann V."/>
            <person name="Mokurov S."/>
            <person name="Dorshakova N."/>
            <person name="Porter J.A."/>
            <person name="McHardy A.C."/>
            <person name="Lahdesmaki H."/>
            <person name="Vlamakis H."/>
            <person name="Huttenhower C."/>
            <person name="Knip M."/>
            <person name="Xavier R.J."/>
        </authorList>
    </citation>
    <scope>NUCLEOTIDE SEQUENCE [LARGE SCALE GENOMIC DNA]</scope>
    <source>
        <strain evidence="14 15">RJX1052</strain>
    </source>
</reference>
<comment type="caution">
    <text evidence="12">The sequence shown here is derived from an EMBL/GenBank/DDBJ whole genome shotgun (WGS) entry which is preliminary data.</text>
</comment>
<dbReference type="CDD" id="cd00405">
    <property type="entry name" value="PRAI"/>
    <property type="match status" value="1"/>
</dbReference>
<dbReference type="HAMAP" id="MF_00135">
    <property type="entry name" value="PRAI"/>
    <property type="match status" value="1"/>
</dbReference>
<accession>A0A0K2HP65</accession>
<dbReference type="SUPFAM" id="SSF51366">
    <property type="entry name" value="Ribulose-phoshate binding barrel"/>
    <property type="match status" value="1"/>
</dbReference>
<comment type="pathway">
    <text evidence="2 9">Amino-acid biosynthesis; L-tryptophan biosynthesis; L-tryptophan from chorismate: step 3/5.</text>
</comment>
<evidence type="ECO:0000313" key="12">
    <source>
        <dbReference type="EMBL" id="KAA5399349.1"/>
    </source>
</evidence>
<dbReference type="InterPro" id="IPR001240">
    <property type="entry name" value="PRAI_dom"/>
</dbReference>
<keyword evidence="7 9" id="KW-0057">Aromatic amino acid biosynthesis</keyword>
<evidence type="ECO:0000313" key="17">
    <source>
        <dbReference type="Proteomes" id="UP000441162"/>
    </source>
</evidence>
<dbReference type="Proteomes" id="UP000347681">
    <property type="component" value="Unassembled WGS sequence"/>
</dbReference>
<evidence type="ECO:0000256" key="4">
    <source>
        <dbReference type="ARBA" id="ARBA00022272"/>
    </source>
</evidence>
<dbReference type="InterPro" id="IPR011060">
    <property type="entry name" value="RibuloseP-bd_barrel"/>
</dbReference>
<evidence type="ECO:0000313" key="14">
    <source>
        <dbReference type="EMBL" id="TDB08655.1"/>
    </source>
</evidence>
<dbReference type="RefSeq" id="WP_007846296.1">
    <property type="nucleotide sequence ID" value="NZ_CAXSRD010000006.1"/>
</dbReference>
<dbReference type="EMBL" id="VVYY01000005">
    <property type="protein sequence ID" value="KAA5399349.1"/>
    <property type="molecule type" value="Genomic_DNA"/>
</dbReference>
<dbReference type="Pfam" id="PF00697">
    <property type="entry name" value="PRAI"/>
    <property type="match status" value="1"/>
</dbReference>
<dbReference type="EMBL" id="SLTX01000001">
    <property type="protein sequence ID" value="TDB08655.1"/>
    <property type="molecule type" value="Genomic_DNA"/>
</dbReference>
<dbReference type="InterPro" id="IPR044643">
    <property type="entry name" value="TrpF_fam"/>
</dbReference>
<evidence type="ECO:0000259" key="10">
    <source>
        <dbReference type="Pfam" id="PF00697"/>
    </source>
</evidence>
<evidence type="ECO:0000313" key="15">
    <source>
        <dbReference type="Proteomes" id="UP000294834"/>
    </source>
</evidence>
<keyword evidence="8 9" id="KW-0413">Isomerase</keyword>
<dbReference type="Proteomes" id="UP000294834">
    <property type="component" value="Unassembled WGS sequence"/>
</dbReference>
<comment type="similarity">
    <text evidence="9">Belongs to the TrpF family.</text>
</comment>
<evidence type="ECO:0000313" key="13">
    <source>
        <dbReference type="EMBL" id="KAA5407269.1"/>
    </source>
</evidence>
<dbReference type="UniPathway" id="UPA00035">
    <property type="reaction ID" value="UER00042"/>
</dbReference>
<evidence type="ECO:0000256" key="7">
    <source>
        <dbReference type="ARBA" id="ARBA00023141"/>
    </source>
</evidence>
<evidence type="ECO:0000256" key="1">
    <source>
        <dbReference type="ARBA" id="ARBA00001164"/>
    </source>
</evidence>
<dbReference type="EC" id="5.3.1.24" evidence="3 9"/>
<evidence type="ECO:0000313" key="16">
    <source>
        <dbReference type="Proteomes" id="UP000347681"/>
    </source>
</evidence>
<reference evidence="16 17" key="1">
    <citation type="journal article" date="2019" name="Nat. Med.">
        <title>A library of human gut bacterial isolates paired with longitudinal multiomics data enables mechanistic microbiome research.</title>
        <authorList>
            <person name="Poyet M."/>
            <person name="Groussin M."/>
            <person name="Gibbons S.M."/>
            <person name="Avila-Pacheco J."/>
            <person name="Jiang X."/>
            <person name="Kearney S.M."/>
            <person name="Perrotta A.R."/>
            <person name="Berdy B."/>
            <person name="Zhao S."/>
            <person name="Lieberman T.D."/>
            <person name="Swanson P.K."/>
            <person name="Smith M."/>
            <person name="Roesemann S."/>
            <person name="Alexander J.E."/>
            <person name="Rich S.A."/>
            <person name="Livny J."/>
            <person name="Vlamakis H."/>
            <person name="Clish C."/>
            <person name="Bullock K."/>
            <person name="Deik A."/>
            <person name="Scott J."/>
            <person name="Pierce K.A."/>
            <person name="Xavier R.J."/>
            <person name="Alm E.J."/>
        </authorList>
    </citation>
    <scope>NUCLEOTIDE SEQUENCE [LARGE SCALE GENOMIC DNA]</scope>
    <source>
        <strain evidence="12 18">BIOML-A1</strain>
        <strain evidence="13 17">BIOML-A4</strain>
        <strain evidence="11 16">BIOML-A5</strain>
    </source>
</reference>
<evidence type="ECO:0000256" key="9">
    <source>
        <dbReference type="HAMAP-Rule" id="MF_00135"/>
    </source>
</evidence>
<evidence type="ECO:0000313" key="11">
    <source>
        <dbReference type="EMBL" id="KAA5386558.1"/>
    </source>
</evidence>
<sequence length="205" mass="22978">MIVKVCGMREPENIRAIEQAGADWMGFIFFPHSARYVTHCPEYLPEQCRRVGVFVNESTENILLKAQEFGLHYIQLHGRETPEQCRKLKTAGLGIVKVFSIARESDLRPVGCYEGICDYFLFDTACSGYGGSGKTFHWDILQAYQAKTPFLLSGGLRPGSLSSLLQFKHEQWAGIDLNSGFETAPGLKDSAAVHTFINQLKQKIQ</sequence>
<dbReference type="Proteomes" id="UP000441162">
    <property type="component" value="Unassembled WGS sequence"/>
</dbReference>
<dbReference type="EMBL" id="VVZA01000002">
    <property type="protein sequence ID" value="KAA5407269.1"/>
    <property type="molecule type" value="Genomic_DNA"/>
</dbReference>
<organism evidence="12 18">
    <name type="scientific">Phocaeicola dorei</name>
    <dbReference type="NCBI Taxonomy" id="357276"/>
    <lineage>
        <taxon>Bacteria</taxon>
        <taxon>Pseudomonadati</taxon>
        <taxon>Bacteroidota</taxon>
        <taxon>Bacteroidia</taxon>
        <taxon>Bacteroidales</taxon>
        <taxon>Bacteroidaceae</taxon>
        <taxon>Phocaeicola</taxon>
    </lineage>
</organism>
<protein>
    <recommendedName>
        <fullName evidence="4 9">N-(5'-phosphoribosyl)anthranilate isomerase</fullName>
        <shortName evidence="9">PRAI</shortName>
        <ecNumber evidence="3 9">5.3.1.24</ecNumber>
    </recommendedName>
</protein>
<evidence type="ECO:0000256" key="8">
    <source>
        <dbReference type="ARBA" id="ARBA00023235"/>
    </source>
</evidence>
<dbReference type="EMBL" id="VVZB01000001">
    <property type="protein sequence ID" value="KAA5386558.1"/>
    <property type="molecule type" value="Genomic_DNA"/>
</dbReference>
<evidence type="ECO:0000313" key="18">
    <source>
        <dbReference type="Proteomes" id="UP000481616"/>
    </source>
</evidence>
<proteinExistence type="inferred from homology"/>
<evidence type="ECO:0000256" key="6">
    <source>
        <dbReference type="ARBA" id="ARBA00022822"/>
    </source>
</evidence>
<comment type="catalytic activity">
    <reaction evidence="1 9">
        <text>N-(5-phospho-beta-D-ribosyl)anthranilate = 1-(2-carboxyphenylamino)-1-deoxy-D-ribulose 5-phosphate</text>
        <dbReference type="Rhea" id="RHEA:21540"/>
        <dbReference type="ChEBI" id="CHEBI:18277"/>
        <dbReference type="ChEBI" id="CHEBI:58613"/>
        <dbReference type="EC" id="5.3.1.24"/>
    </reaction>
</comment>
<dbReference type="Gene3D" id="3.20.20.70">
    <property type="entry name" value="Aldolase class I"/>
    <property type="match status" value="1"/>
</dbReference>
<feature type="domain" description="N-(5'phosphoribosyl) anthranilate isomerase (PRAI)" evidence="10">
    <location>
        <begin position="3"/>
        <end position="198"/>
    </location>
</feature>
<evidence type="ECO:0000256" key="3">
    <source>
        <dbReference type="ARBA" id="ARBA00012572"/>
    </source>
</evidence>
<dbReference type="GO" id="GO:0000162">
    <property type="term" value="P:L-tryptophan biosynthetic process"/>
    <property type="evidence" value="ECO:0007669"/>
    <property type="project" value="UniProtKB-UniRule"/>
</dbReference>
<gene>
    <name evidence="9" type="primary">trpF</name>
    <name evidence="14" type="ORF">E1J06_15400</name>
    <name evidence="13" type="ORF">F2Y51_03255</name>
    <name evidence="12" type="ORF">F2Y58_06995</name>
    <name evidence="11" type="ORF">F2Y61_01670</name>
</gene>
<dbReference type="Proteomes" id="UP000481616">
    <property type="component" value="Unassembled WGS sequence"/>
</dbReference>
<dbReference type="PANTHER" id="PTHR42894:SF1">
    <property type="entry name" value="N-(5'-PHOSPHORIBOSYL)ANTHRANILATE ISOMERASE"/>
    <property type="match status" value="1"/>
</dbReference>
<name>A0A0K2HP65_9BACT</name>
<keyword evidence="6 9" id="KW-0822">Tryptophan biosynthesis</keyword>
<dbReference type="KEGG" id="bdh:GV66_21760"/>
<dbReference type="GO" id="GO:0004640">
    <property type="term" value="F:phosphoribosylanthranilate isomerase activity"/>
    <property type="evidence" value="ECO:0007669"/>
    <property type="project" value="UniProtKB-UniRule"/>
</dbReference>
<dbReference type="PANTHER" id="PTHR42894">
    <property type="entry name" value="N-(5'-PHOSPHORIBOSYL)ANTHRANILATE ISOMERASE"/>
    <property type="match status" value="1"/>
</dbReference>
<dbReference type="InterPro" id="IPR013785">
    <property type="entry name" value="Aldolase_TIM"/>
</dbReference>
<dbReference type="AlphaFoldDB" id="A0A0K2HP65"/>
<evidence type="ECO:0000256" key="2">
    <source>
        <dbReference type="ARBA" id="ARBA00004664"/>
    </source>
</evidence>
<keyword evidence="5 9" id="KW-0028">Amino-acid biosynthesis</keyword>